<dbReference type="GO" id="GO:0005576">
    <property type="term" value="C:extracellular region"/>
    <property type="evidence" value="ECO:0007669"/>
    <property type="project" value="TreeGrafter"/>
</dbReference>
<evidence type="ECO:0000313" key="13">
    <source>
        <dbReference type="EMBL" id="TFK25208.1"/>
    </source>
</evidence>
<dbReference type="InterPro" id="IPR011583">
    <property type="entry name" value="Chitinase_II/V-like_cat"/>
</dbReference>
<dbReference type="SUPFAM" id="SSF54556">
    <property type="entry name" value="Chitinase insertion domain"/>
    <property type="match status" value="1"/>
</dbReference>
<dbReference type="SUPFAM" id="SSF51445">
    <property type="entry name" value="(Trans)glycosidases"/>
    <property type="match status" value="1"/>
</dbReference>
<evidence type="ECO:0000256" key="11">
    <source>
        <dbReference type="SAM" id="SignalP"/>
    </source>
</evidence>
<protein>
    <submittedName>
        <fullName evidence="13">Endochitinase</fullName>
    </submittedName>
</protein>
<keyword evidence="14" id="KW-1185">Reference proteome</keyword>
<keyword evidence="11" id="KW-0732">Signal</keyword>
<keyword evidence="2 7" id="KW-0378">Hydrolase</keyword>
<keyword evidence="4" id="KW-0119">Carbohydrate metabolism</keyword>
<keyword evidence="3" id="KW-0146">Chitin degradation</keyword>
<dbReference type="PROSITE" id="PS51910">
    <property type="entry name" value="GH18_2"/>
    <property type="match status" value="1"/>
</dbReference>
<comment type="catalytic activity">
    <reaction evidence="1">
        <text>Random endo-hydrolysis of N-acetyl-beta-D-glucosaminide (1-&gt;4)-beta-linkages in chitin and chitodextrins.</text>
        <dbReference type="EC" id="3.2.1.14"/>
    </reaction>
</comment>
<evidence type="ECO:0000256" key="9">
    <source>
        <dbReference type="SAM" id="MobiDB-lite"/>
    </source>
</evidence>
<evidence type="ECO:0000313" key="14">
    <source>
        <dbReference type="Proteomes" id="UP000307440"/>
    </source>
</evidence>
<dbReference type="SMART" id="SM00636">
    <property type="entry name" value="Glyco_18"/>
    <property type="match status" value="1"/>
</dbReference>
<proteinExistence type="inferred from homology"/>
<name>A0A5C3LAB3_COPMA</name>
<dbReference type="Pfam" id="PF00704">
    <property type="entry name" value="Glyco_hydro_18"/>
    <property type="match status" value="1"/>
</dbReference>
<dbReference type="PANTHER" id="PTHR11177:SF392">
    <property type="entry name" value="HAP41P"/>
    <property type="match status" value="1"/>
</dbReference>
<organism evidence="13 14">
    <name type="scientific">Coprinopsis marcescibilis</name>
    <name type="common">Agaric fungus</name>
    <name type="synonym">Psathyrella marcescibilis</name>
    <dbReference type="NCBI Taxonomy" id="230819"/>
    <lineage>
        <taxon>Eukaryota</taxon>
        <taxon>Fungi</taxon>
        <taxon>Dikarya</taxon>
        <taxon>Basidiomycota</taxon>
        <taxon>Agaricomycotina</taxon>
        <taxon>Agaricomycetes</taxon>
        <taxon>Agaricomycetidae</taxon>
        <taxon>Agaricales</taxon>
        <taxon>Agaricineae</taxon>
        <taxon>Psathyrellaceae</taxon>
        <taxon>Coprinopsis</taxon>
    </lineage>
</organism>
<keyword evidence="10" id="KW-0472">Membrane</keyword>
<evidence type="ECO:0000256" key="10">
    <source>
        <dbReference type="SAM" id="Phobius"/>
    </source>
</evidence>
<evidence type="ECO:0000259" key="12">
    <source>
        <dbReference type="PROSITE" id="PS51910"/>
    </source>
</evidence>
<feature type="domain" description="GH18" evidence="12">
    <location>
        <begin position="37"/>
        <end position="404"/>
    </location>
</feature>
<dbReference type="AlphaFoldDB" id="A0A5C3LAB3"/>
<keyword evidence="5 7" id="KW-0326">Glycosidase</keyword>
<evidence type="ECO:0000256" key="2">
    <source>
        <dbReference type="ARBA" id="ARBA00022801"/>
    </source>
</evidence>
<keyword evidence="6" id="KW-0624">Polysaccharide degradation</keyword>
<dbReference type="PROSITE" id="PS01095">
    <property type="entry name" value="GH18_1"/>
    <property type="match status" value="1"/>
</dbReference>
<dbReference type="InterPro" id="IPR050314">
    <property type="entry name" value="Glycosyl_Hydrlase_18"/>
</dbReference>
<evidence type="ECO:0000256" key="4">
    <source>
        <dbReference type="ARBA" id="ARBA00023277"/>
    </source>
</evidence>
<evidence type="ECO:0000256" key="7">
    <source>
        <dbReference type="RuleBase" id="RU000489"/>
    </source>
</evidence>
<evidence type="ECO:0000256" key="8">
    <source>
        <dbReference type="RuleBase" id="RU004453"/>
    </source>
</evidence>
<dbReference type="PANTHER" id="PTHR11177">
    <property type="entry name" value="CHITINASE"/>
    <property type="match status" value="1"/>
</dbReference>
<dbReference type="GO" id="GO:0008061">
    <property type="term" value="F:chitin binding"/>
    <property type="evidence" value="ECO:0007669"/>
    <property type="project" value="InterPro"/>
</dbReference>
<evidence type="ECO:0000256" key="1">
    <source>
        <dbReference type="ARBA" id="ARBA00000822"/>
    </source>
</evidence>
<feature type="transmembrane region" description="Helical" evidence="10">
    <location>
        <begin position="440"/>
        <end position="457"/>
    </location>
</feature>
<sequence length="458" mass="49694">MAVWRLPFVLLSLLGSAIALQERVLESRAPGDGETPLIAAAWYTGWHSTDFPLSRVSWSKYTHITYAFGITTPSPELVALDASDERLLTEFVALARENVGLGSASNRTTFVNTILNVVRRYNLDGIDFDWEYPNMQGLGCNIVNPDDTSNFLSFLRELRQTDRGRDLVLSAAVYVTPFADASGSPSTDVSGFAEVLDYIAVMNYDVRINQSVGAGSRSPLDDSCAPAGAKWGSAVTSIEAWREAGVPLNKLVLGVPAHGHSYDVSPSVVLSRSNSSLLVEYPSFNPAARKRGDRWDGEGGTDVCGATDGPGGVYTYWGLIETGFLKQDGSVGDGIVKRYDECSETPFLYNPESRVYVSYEDARSYAAKGDFIYSTGIAGFAMWEAGGDYNDVLLDSIRHASLNGNPGARTRSSRESGGTQAVVPTRNTATSPSYRNNVPIVWGSLITLIYTCVFLTLR</sequence>
<dbReference type="OrthoDB" id="73875at2759"/>
<dbReference type="Gene3D" id="3.10.50.10">
    <property type="match status" value="1"/>
</dbReference>
<evidence type="ECO:0000256" key="6">
    <source>
        <dbReference type="ARBA" id="ARBA00023326"/>
    </source>
</evidence>
<dbReference type="InterPro" id="IPR001223">
    <property type="entry name" value="Glyco_hydro18_cat"/>
</dbReference>
<evidence type="ECO:0000256" key="3">
    <source>
        <dbReference type="ARBA" id="ARBA00023024"/>
    </source>
</evidence>
<dbReference type="GO" id="GO:0000272">
    <property type="term" value="P:polysaccharide catabolic process"/>
    <property type="evidence" value="ECO:0007669"/>
    <property type="project" value="UniProtKB-KW"/>
</dbReference>
<dbReference type="InterPro" id="IPR029070">
    <property type="entry name" value="Chitinase_insertion_sf"/>
</dbReference>
<feature type="region of interest" description="Disordered" evidence="9">
    <location>
        <begin position="404"/>
        <end position="430"/>
    </location>
</feature>
<accession>A0A5C3LAB3</accession>
<dbReference type="Proteomes" id="UP000307440">
    <property type="component" value="Unassembled WGS sequence"/>
</dbReference>
<dbReference type="InterPro" id="IPR001579">
    <property type="entry name" value="Glyco_hydro_18_chit_AS"/>
</dbReference>
<keyword evidence="10" id="KW-0812">Transmembrane</keyword>
<feature type="signal peptide" evidence="11">
    <location>
        <begin position="1"/>
        <end position="19"/>
    </location>
</feature>
<dbReference type="InterPro" id="IPR017853">
    <property type="entry name" value="GH"/>
</dbReference>
<comment type="similarity">
    <text evidence="8">Belongs to the glycosyl hydrolase 18 family.</text>
</comment>
<reference evidence="13 14" key="1">
    <citation type="journal article" date="2019" name="Nat. Ecol. Evol.">
        <title>Megaphylogeny resolves global patterns of mushroom evolution.</title>
        <authorList>
            <person name="Varga T."/>
            <person name="Krizsan K."/>
            <person name="Foldi C."/>
            <person name="Dima B."/>
            <person name="Sanchez-Garcia M."/>
            <person name="Sanchez-Ramirez S."/>
            <person name="Szollosi G.J."/>
            <person name="Szarkandi J.G."/>
            <person name="Papp V."/>
            <person name="Albert L."/>
            <person name="Andreopoulos W."/>
            <person name="Angelini C."/>
            <person name="Antonin V."/>
            <person name="Barry K.W."/>
            <person name="Bougher N.L."/>
            <person name="Buchanan P."/>
            <person name="Buyck B."/>
            <person name="Bense V."/>
            <person name="Catcheside P."/>
            <person name="Chovatia M."/>
            <person name="Cooper J."/>
            <person name="Damon W."/>
            <person name="Desjardin D."/>
            <person name="Finy P."/>
            <person name="Geml J."/>
            <person name="Haridas S."/>
            <person name="Hughes K."/>
            <person name="Justo A."/>
            <person name="Karasinski D."/>
            <person name="Kautmanova I."/>
            <person name="Kiss B."/>
            <person name="Kocsube S."/>
            <person name="Kotiranta H."/>
            <person name="LaButti K.M."/>
            <person name="Lechner B.E."/>
            <person name="Liimatainen K."/>
            <person name="Lipzen A."/>
            <person name="Lukacs Z."/>
            <person name="Mihaltcheva S."/>
            <person name="Morgado L.N."/>
            <person name="Niskanen T."/>
            <person name="Noordeloos M.E."/>
            <person name="Ohm R.A."/>
            <person name="Ortiz-Santana B."/>
            <person name="Ovrebo C."/>
            <person name="Racz N."/>
            <person name="Riley R."/>
            <person name="Savchenko A."/>
            <person name="Shiryaev A."/>
            <person name="Soop K."/>
            <person name="Spirin V."/>
            <person name="Szebenyi C."/>
            <person name="Tomsovsky M."/>
            <person name="Tulloss R.E."/>
            <person name="Uehling J."/>
            <person name="Grigoriev I.V."/>
            <person name="Vagvolgyi C."/>
            <person name="Papp T."/>
            <person name="Martin F.M."/>
            <person name="Miettinen O."/>
            <person name="Hibbett D.S."/>
            <person name="Nagy L.G."/>
        </authorList>
    </citation>
    <scope>NUCLEOTIDE SEQUENCE [LARGE SCALE GENOMIC DNA]</scope>
    <source>
        <strain evidence="13 14">CBS 121175</strain>
    </source>
</reference>
<gene>
    <name evidence="13" type="ORF">FA15DRAFT_591040</name>
</gene>
<dbReference type="Gene3D" id="3.20.20.80">
    <property type="entry name" value="Glycosidases"/>
    <property type="match status" value="1"/>
</dbReference>
<dbReference type="GO" id="GO:0008843">
    <property type="term" value="F:endochitinase activity"/>
    <property type="evidence" value="ECO:0007669"/>
    <property type="project" value="UniProtKB-EC"/>
</dbReference>
<dbReference type="STRING" id="230819.A0A5C3LAB3"/>
<feature type="chain" id="PRO_5022812390" evidence="11">
    <location>
        <begin position="20"/>
        <end position="458"/>
    </location>
</feature>
<dbReference type="GO" id="GO:0006032">
    <property type="term" value="P:chitin catabolic process"/>
    <property type="evidence" value="ECO:0007669"/>
    <property type="project" value="UniProtKB-KW"/>
</dbReference>
<evidence type="ECO:0000256" key="5">
    <source>
        <dbReference type="ARBA" id="ARBA00023295"/>
    </source>
</evidence>
<keyword evidence="10" id="KW-1133">Transmembrane helix</keyword>
<dbReference type="EMBL" id="ML210189">
    <property type="protein sequence ID" value="TFK25208.1"/>
    <property type="molecule type" value="Genomic_DNA"/>
</dbReference>